<dbReference type="Gene3D" id="1.20.120.330">
    <property type="entry name" value="Nucleotidyltransferases domain 2"/>
    <property type="match status" value="1"/>
</dbReference>
<evidence type="ECO:0000313" key="3">
    <source>
        <dbReference type="EMBL" id="BAJ49543.1"/>
    </source>
</evidence>
<gene>
    <name evidence="4" type="ORF">CSUB_C0974</name>
    <name evidence="3" type="ORF">HGMM_F08G03C43</name>
    <name evidence="2" type="ORF">HGMM_F28E01C28</name>
</gene>
<dbReference type="EMBL" id="AP011852">
    <property type="protein sequence ID" value="BAJ48027.1"/>
    <property type="molecule type" value="Genomic_DNA"/>
</dbReference>
<dbReference type="EMBL" id="BA000048">
    <property type="protein sequence ID" value="BAJ50827.1"/>
    <property type="molecule type" value="Genomic_DNA"/>
</dbReference>
<dbReference type="InterPro" id="IPR007842">
    <property type="entry name" value="HEPN_dom"/>
</dbReference>
<proteinExistence type="predicted"/>
<dbReference type="SMART" id="SM00748">
    <property type="entry name" value="HEPN"/>
    <property type="match status" value="1"/>
</dbReference>
<evidence type="ECO:0000313" key="5">
    <source>
        <dbReference type="Proteomes" id="UP000008120"/>
    </source>
</evidence>
<dbReference type="AlphaFoldDB" id="E6N6V8"/>
<name>E6N6V8_CALS0</name>
<dbReference type="KEGG" id="csu:CSUB_C0974"/>
<evidence type="ECO:0000313" key="2">
    <source>
        <dbReference type="EMBL" id="BAJ48027.1"/>
    </source>
</evidence>
<reference evidence="2 5" key="1">
    <citation type="journal article" date="2005" name="Environ. Microbiol.">
        <title>Genetic and functional properties of uncultivated thermophilic crenarchaeotes from a subsurface gold mine as revealed by analysis of genome fragments.</title>
        <authorList>
            <person name="Nunoura T."/>
            <person name="Hirayama H."/>
            <person name="Takami H."/>
            <person name="Oida H."/>
            <person name="Nishi S."/>
            <person name="Shimamura S."/>
            <person name="Suzuki Y."/>
            <person name="Inagaki F."/>
            <person name="Takai K."/>
            <person name="Nealson K.H."/>
            <person name="Horikoshi K."/>
        </authorList>
    </citation>
    <scope>NUCLEOTIDE SEQUENCE [LARGE SCALE GENOMIC DNA]</scope>
</reference>
<dbReference type="Proteomes" id="UP000008120">
    <property type="component" value="Chromosome"/>
</dbReference>
<protein>
    <submittedName>
        <fullName evidence="2">HEPN domain-containing protein</fullName>
    </submittedName>
</protein>
<sequence>MTRYEDAARLLERSMWFFETALMQVGRGFYDLAVFSLEQSLQLYLKACLLRLGIDYPRTHSVRKPLELIRDVTGHRDIEEILSRYAVELGSLEDAYITSRYVTRTYAAVEVEKLKNTVEEVRNVVGRILG</sequence>
<reference evidence="2 5" key="2">
    <citation type="journal article" date="2011" name="Nucleic Acids Res.">
        <title>Insights into the evolution of Archaea and eukaryotic protein modifier systems revealed by the genome of a novel archaeal group.</title>
        <authorList>
            <person name="Nunoura T."/>
            <person name="Takaki Y."/>
            <person name="Kakuta J."/>
            <person name="Nishi S."/>
            <person name="Sugahara J."/>
            <person name="Kazama H."/>
            <person name="Chee G."/>
            <person name="Hattori M."/>
            <person name="Kanai A."/>
            <person name="Atomi H."/>
            <person name="Takai K."/>
            <person name="Takami H."/>
        </authorList>
    </citation>
    <scope>NUCLEOTIDE SEQUENCE [LARGE SCALE GENOMIC DNA]</scope>
</reference>
<dbReference type="STRING" id="311458.CSUB_C0974"/>
<dbReference type="Pfam" id="PF05168">
    <property type="entry name" value="HEPN"/>
    <property type="match status" value="1"/>
</dbReference>
<feature type="domain" description="HEPN" evidence="1">
    <location>
        <begin position="11"/>
        <end position="128"/>
    </location>
</feature>
<dbReference type="EMBL" id="AP011895">
    <property type="protein sequence ID" value="BAJ49543.1"/>
    <property type="molecule type" value="Genomic_DNA"/>
</dbReference>
<evidence type="ECO:0000313" key="4">
    <source>
        <dbReference type="EMBL" id="BAJ50827.1"/>
    </source>
</evidence>
<accession>E6N6V8</accession>
<evidence type="ECO:0000259" key="1">
    <source>
        <dbReference type="PROSITE" id="PS50910"/>
    </source>
</evidence>
<dbReference type="SUPFAM" id="SSF81593">
    <property type="entry name" value="Nucleotidyltransferase substrate binding subunit/domain"/>
    <property type="match status" value="1"/>
</dbReference>
<dbReference type="PROSITE" id="PS50910">
    <property type="entry name" value="HEPN"/>
    <property type="match status" value="1"/>
</dbReference>
<dbReference type="BioCyc" id="CCAL311458:G131R-982-MONOMER"/>
<organism evidence="2 5">
    <name type="scientific">Caldiarchaeum subterraneum</name>
    <dbReference type="NCBI Taxonomy" id="311458"/>
    <lineage>
        <taxon>Archaea</taxon>
        <taxon>Nitrososphaerota</taxon>
        <taxon>Candidatus Caldarchaeales</taxon>
        <taxon>Candidatus Caldarchaeaceae</taxon>
        <taxon>Candidatus Caldarchaeum</taxon>
    </lineage>
</organism>